<reference evidence="3" key="1">
    <citation type="submission" date="2018-05" db="EMBL/GenBank/DDBJ databases">
        <authorList>
            <person name="Lanie J.A."/>
            <person name="Ng W.-L."/>
            <person name="Kazmierczak K.M."/>
            <person name="Andrzejewski T.M."/>
            <person name="Davidsen T.M."/>
            <person name="Wayne K.J."/>
            <person name="Tettelin H."/>
            <person name="Glass J.I."/>
            <person name="Rusch D."/>
            <person name="Podicherti R."/>
            <person name="Tsui H.-C.T."/>
            <person name="Winkler M.E."/>
        </authorList>
    </citation>
    <scope>NUCLEOTIDE SEQUENCE</scope>
</reference>
<dbReference type="PROSITE" id="PS50043">
    <property type="entry name" value="HTH_LUXR_2"/>
    <property type="match status" value="1"/>
</dbReference>
<feature type="domain" description="HTH luxR-type" evidence="2">
    <location>
        <begin position="1"/>
        <end position="48"/>
    </location>
</feature>
<dbReference type="GO" id="GO:0006355">
    <property type="term" value="P:regulation of DNA-templated transcription"/>
    <property type="evidence" value="ECO:0007669"/>
    <property type="project" value="InterPro"/>
</dbReference>
<feature type="region of interest" description="Disordered" evidence="1">
    <location>
        <begin position="42"/>
        <end position="62"/>
    </location>
</feature>
<evidence type="ECO:0000256" key="1">
    <source>
        <dbReference type="SAM" id="MobiDB-lite"/>
    </source>
</evidence>
<protein>
    <recommendedName>
        <fullName evidence="2">HTH luxR-type domain-containing protein</fullName>
    </recommendedName>
</protein>
<dbReference type="SUPFAM" id="SSF46894">
    <property type="entry name" value="C-terminal effector domain of the bipartite response regulators"/>
    <property type="match status" value="1"/>
</dbReference>
<dbReference type="InterPro" id="IPR016032">
    <property type="entry name" value="Sig_transdc_resp-reg_C-effctor"/>
</dbReference>
<accession>A0A381RVH0</accession>
<dbReference type="InterPro" id="IPR036388">
    <property type="entry name" value="WH-like_DNA-bd_sf"/>
</dbReference>
<dbReference type="AlphaFoldDB" id="A0A381RVH0"/>
<organism evidence="3">
    <name type="scientific">marine metagenome</name>
    <dbReference type="NCBI Taxonomy" id="408172"/>
    <lineage>
        <taxon>unclassified sequences</taxon>
        <taxon>metagenomes</taxon>
        <taxon>ecological metagenomes</taxon>
    </lineage>
</organism>
<evidence type="ECO:0000259" key="2">
    <source>
        <dbReference type="PROSITE" id="PS50043"/>
    </source>
</evidence>
<dbReference type="EMBL" id="UINC01002363">
    <property type="protein sequence ID" value="SUZ95875.1"/>
    <property type="molecule type" value="Genomic_DNA"/>
</dbReference>
<dbReference type="InterPro" id="IPR000792">
    <property type="entry name" value="Tscrpt_reg_LuxR_C"/>
</dbReference>
<dbReference type="GO" id="GO:0003677">
    <property type="term" value="F:DNA binding"/>
    <property type="evidence" value="ECO:0007669"/>
    <property type="project" value="InterPro"/>
</dbReference>
<name>A0A381RVH0_9ZZZZ</name>
<dbReference type="Pfam" id="PF00196">
    <property type="entry name" value="GerE"/>
    <property type="match status" value="1"/>
</dbReference>
<sequence length="62" mass="6527">VYDSRIDQKIAEELIIGLQTVSTHVGDIPNKTGAANKTEAVDYANQPGLVEANSEGGEQSPS</sequence>
<evidence type="ECO:0000313" key="3">
    <source>
        <dbReference type="EMBL" id="SUZ95875.1"/>
    </source>
</evidence>
<gene>
    <name evidence="3" type="ORF">METZ01_LOCUS48729</name>
</gene>
<feature type="non-terminal residue" evidence="3">
    <location>
        <position position="1"/>
    </location>
</feature>
<proteinExistence type="predicted"/>
<dbReference type="Gene3D" id="1.10.10.10">
    <property type="entry name" value="Winged helix-like DNA-binding domain superfamily/Winged helix DNA-binding domain"/>
    <property type="match status" value="1"/>
</dbReference>